<organism evidence="2">
    <name type="scientific">Mizugakiibacter sediminis</name>
    <dbReference type="NCBI Taxonomy" id="1475481"/>
    <lineage>
        <taxon>Bacteria</taxon>
        <taxon>Pseudomonadati</taxon>
        <taxon>Pseudomonadota</taxon>
        <taxon>Gammaproteobacteria</taxon>
        <taxon>Lysobacterales</taxon>
        <taxon>Rhodanobacteraceae</taxon>
        <taxon>Mizugakiibacter</taxon>
    </lineage>
</organism>
<dbReference type="HOGENOM" id="CLU_049876_0_0_6"/>
<evidence type="ECO:0000313" key="2">
    <source>
        <dbReference type="EMBL" id="GAP65883.1"/>
    </source>
</evidence>
<dbReference type="EMBL" id="DF952378">
    <property type="protein sequence ID" value="GAN44423.1"/>
    <property type="molecule type" value="Genomic_DNA"/>
</dbReference>
<gene>
    <name evidence="1" type="ORF">MBSD_0958</name>
    <name evidence="2" type="ORF">MBSD_n1174</name>
</gene>
<sequence>MGLGARIGNGKGYTMYTRARHGSLTARAPWQWFALAILPFAWAHTARAVPEFARQTGQACNACHVGGFGPQLTAFGRSFKLGGYTLSTKSGFNAPLSAMLVETYTHTSKDLSGPAGPHAGSNDNGSLQQLSLFAAGRLGEHIGMLGQVTYSDIDRKVAMDNVDVRYARNFSRGGHGGVFGITLNNNPTVSDLWNTLPAWKFPYMAPELAPGPSASPLIYGGLGQQVIGAGAYVSLDNRYYGEVGAYRTLSRSLLDTFNVDYGGRLAGAAPYWRLTWSRDWNGQTLMFGLVGLTARLQPDGAGTPADRFRDVGVDGAYERYFDGGNAFTVNASYVHEKQTLDATFAGAGAERTSHTLDAASLDASYYFHDTYGATLGWFNTTGTRDAILFSPDPDGGSATGNPASRGEIVQVDWTPFGKRDSWAEPWANLRIGVQYTIYDKFNGASRNYDGFGRNASDNDTLFVFLWTAF</sequence>
<dbReference type="AlphaFoldDB" id="A0A0K8QM01"/>
<accession>A0A0K8QM01</accession>
<reference evidence="1" key="1">
    <citation type="submission" date="2015-03" db="EMBL/GenBank/DDBJ databases">
        <title>Draft genome sequence of Mizugakiibacter sediminis skMP5.</title>
        <authorList>
            <person name="Watanabe T."/>
            <person name="Kojima H."/>
            <person name="Fukui M."/>
        </authorList>
    </citation>
    <scope>NUCLEOTIDE SEQUENCE</scope>
    <source>
        <strain evidence="1">SkMP5</strain>
    </source>
</reference>
<evidence type="ECO:0000313" key="1">
    <source>
        <dbReference type="EMBL" id="GAN44423.1"/>
    </source>
</evidence>
<name>A0A0K8QM01_9GAMM</name>
<dbReference type="Proteomes" id="UP000253740">
    <property type="component" value="Unassembled WGS sequence"/>
</dbReference>
<reference evidence="2" key="2">
    <citation type="submission" date="2015-08" db="EMBL/GenBank/DDBJ databases">
        <title>Complete DNA Sequence of Pseudomonas syringae pv. actinidiae, the Causal Agent of Kiwifruit Canker Disease.</title>
        <authorList>
            <person name="Rikkerink E.H.A."/>
            <person name="Fineran P.C."/>
        </authorList>
    </citation>
    <scope>NUCLEOTIDE SEQUENCE</scope>
    <source>
        <strain evidence="2">SkMP5</strain>
    </source>
</reference>
<evidence type="ECO:0000313" key="3">
    <source>
        <dbReference type="Proteomes" id="UP000253740"/>
    </source>
</evidence>
<protein>
    <submittedName>
        <fullName evidence="1 2">Cytochrome C</fullName>
    </submittedName>
</protein>
<dbReference type="EMBL" id="DF970177">
    <property type="protein sequence ID" value="GAP65883.1"/>
    <property type="molecule type" value="Genomic_DNA"/>
</dbReference>
<keyword evidence="3" id="KW-1185">Reference proteome</keyword>
<proteinExistence type="predicted"/>